<keyword evidence="2" id="KW-1185">Reference proteome</keyword>
<reference evidence="1" key="1">
    <citation type="submission" date="2019-06" db="EMBL/GenBank/DDBJ databases">
        <authorList>
            <person name="Zheng W."/>
        </authorList>
    </citation>
    <scope>NUCLEOTIDE SEQUENCE</scope>
    <source>
        <strain evidence="1">QDHG01</strain>
    </source>
</reference>
<evidence type="ECO:0000313" key="2">
    <source>
        <dbReference type="Proteomes" id="UP000785679"/>
    </source>
</evidence>
<evidence type="ECO:0000313" key="1">
    <source>
        <dbReference type="EMBL" id="TNV87391.1"/>
    </source>
</evidence>
<sequence length="80" mass="9308">MALISCNIWPRRYDPTRVSNDSGGSIPSQWLNYCVHDYWRVCDLMIFLNHSNSNLAISVQTKLLSRQSFHLIQGSYFNVQ</sequence>
<dbReference type="EMBL" id="RRYP01000461">
    <property type="protein sequence ID" value="TNV87391.1"/>
    <property type="molecule type" value="Genomic_DNA"/>
</dbReference>
<dbReference type="AlphaFoldDB" id="A0A8J8P4Q8"/>
<gene>
    <name evidence="1" type="ORF">FGO68_gene2535</name>
</gene>
<organism evidence="1 2">
    <name type="scientific">Halteria grandinella</name>
    <dbReference type="NCBI Taxonomy" id="5974"/>
    <lineage>
        <taxon>Eukaryota</taxon>
        <taxon>Sar</taxon>
        <taxon>Alveolata</taxon>
        <taxon>Ciliophora</taxon>
        <taxon>Intramacronucleata</taxon>
        <taxon>Spirotrichea</taxon>
        <taxon>Stichotrichia</taxon>
        <taxon>Sporadotrichida</taxon>
        <taxon>Halteriidae</taxon>
        <taxon>Halteria</taxon>
    </lineage>
</organism>
<dbReference type="Proteomes" id="UP000785679">
    <property type="component" value="Unassembled WGS sequence"/>
</dbReference>
<name>A0A8J8P4Q8_HALGN</name>
<protein>
    <submittedName>
        <fullName evidence="1">Uncharacterized protein</fullName>
    </submittedName>
</protein>
<accession>A0A8J8P4Q8</accession>
<proteinExistence type="predicted"/>
<comment type="caution">
    <text evidence="1">The sequence shown here is derived from an EMBL/GenBank/DDBJ whole genome shotgun (WGS) entry which is preliminary data.</text>
</comment>